<name>A0A2K4WJT5_9PSED</name>
<gene>
    <name evidence="1" type="ORF">CFBP6411_04803</name>
</gene>
<organism evidence="1 2">
    <name type="scientific">Pseudomonas syringae group genomosp. 3</name>
    <dbReference type="NCBI Taxonomy" id="251701"/>
    <lineage>
        <taxon>Bacteria</taxon>
        <taxon>Pseudomonadati</taxon>
        <taxon>Pseudomonadota</taxon>
        <taxon>Gammaproteobacteria</taxon>
        <taxon>Pseudomonadales</taxon>
        <taxon>Pseudomonadaceae</taxon>
        <taxon>Pseudomonas</taxon>
    </lineage>
</organism>
<proteinExistence type="predicted"/>
<dbReference type="EMBL" id="LT963408">
    <property type="protein sequence ID" value="SOS36160.1"/>
    <property type="molecule type" value="Genomic_DNA"/>
</dbReference>
<protein>
    <submittedName>
        <fullName evidence="1">Uncharacterized protein</fullName>
    </submittedName>
</protein>
<accession>A0A2K4WJT5</accession>
<dbReference type="AlphaFoldDB" id="A0A2K4WJT5"/>
<evidence type="ECO:0000313" key="1">
    <source>
        <dbReference type="EMBL" id="SOS36160.1"/>
    </source>
</evidence>
<reference evidence="2" key="1">
    <citation type="submission" date="2017-11" db="EMBL/GenBank/DDBJ databases">
        <authorList>
            <person name="Blom J."/>
        </authorList>
    </citation>
    <scope>NUCLEOTIDE SEQUENCE [LARGE SCALE GENOMIC DNA]</scope>
</reference>
<evidence type="ECO:0000313" key="2">
    <source>
        <dbReference type="Proteomes" id="UP000238093"/>
    </source>
</evidence>
<dbReference type="Proteomes" id="UP000238093">
    <property type="component" value="Chromosome I"/>
</dbReference>
<sequence length="57" mass="6646">MPIETLQRYLTTEEFDAMMKEFAEAEDWMHEQLRQRRCTAQVPATTPATSDSGILIR</sequence>